<dbReference type="AlphaFoldDB" id="A0A8X7CB14"/>
<comment type="caution">
    <text evidence="2">The sequence shown here is derived from an EMBL/GenBank/DDBJ whole genome shotgun (WGS) entry which is preliminary data.</text>
</comment>
<accession>A0A8X7CB14</accession>
<name>A0A8X7CB14_9ARAC</name>
<proteinExistence type="predicted"/>
<sequence length="94" mass="10808">MKCHLINPRRRSPSDNVIEREEERCYKAKIVPLPEFIDRISSYKIEACLNPQDLPHRVSSPDPSDFNVLLTPAHFLSWRSYSSVSRTISAPQGL</sequence>
<organism evidence="2 3">
    <name type="scientific">Trichonephila inaurata madagascariensis</name>
    <dbReference type="NCBI Taxonomy" id="2747483"/>
    <lineage>
        <taxon>Eukaryota</taxon>
        <taxon>Metazoa</taxon>
        <taxon>Ecdysozoa</taxon>
        <taxon>Arthropoda</taxon>
        <taxon>Chelicerata</taxon>
        <taxon>Arachnida</taxon>
        <taxon>Araneae</taxon>
        <taxon>Araneomorphae</taxon>
        <taxon>Entelegynae</taxon>
        <taxon>Araneoidea</taxon>
        <taxon>Nephilidae</taxon>
        <taxon>Trichonephila</taxon>
        <taxon>Trichonephila inaurata</taxon>
    </lineage>
</organism>
<evidence type="ECO:0000313" key="3">
    <source>
        <dbReference type="Proteomes" id="UP000886998"/>
    </source>
</evidence>
<protein>
    <submittedName>
        <fullName evidence="2">Uncharacterized protein</fullName>
    </submittedName>
</protein>
<evidence type="ECO:0000313" key="1">
    <source>
        <dbReference type="EMBL" id="GFY59805.1"/>
    </source>
</evidence>
<dbReference type="Proteomes" id="UP000886998">
    <property type="component" value="Unassembled WGS sequence"/>
</dbReference>
<gene>
    <name evidence="1" type="ORF">TNIN_97161</name>
    <name evidence="2" type="ORF">TNIN_97181</name>
</gene>
<keyword evidence="3" id="KW-1185">Reference proteome</keyword>
<evidence type="ECO:0000313" key="2">
    <source>
        <dbReference type="EMBL" id="GFY59807.1"/>
    </source>
</evidence>
<dbReference type="EMBL" id="BMAV01012822">
    <property type="protein sequence ID" value="GFY59805.1"/>
    <property type="molecule type" value="Genomic_DNA"/>
</dbReference>
<dbReference type="EMBL" id="BMAV01012822">
    <property type="protein sequence ID" value="GFY59807.1"/>
    <property type="molecule type" value="Genomic_DNA"/>
</dbReference>
<reference evidence="2" key="1">
    <citation type="submission" date="2020-08" db="EMBL/GenBank/DDBJ databases">
        <title>Multicomponent nature underlies the extraordinary mechanical properties of spider dragline silk.</title>
        <authorList>
            <person name="Kono N."/>
            <person name="Nakamura H."/>
            <person name="Mori M."/>
            <person name="Yoshida Y."/>
            <person name="Ohtoshi R."/>
            <person name="Malay A.D."/>
            <person name="Moran D.A.P."/>
            <person name="Tomita M."/>
            <person name="Numata K."/>
            <person name="Arakawa K."/>
        </authorList>
    </citation>
    <scope>NUCLEOTIDE SEQUENCE</scope>
</reference>